<evidence type="ECO:0000313" key="6">
    <source>
        <dbReference type="Proteomes" id="UP000240509"/>
    </source>
</evidence>
<dbReference type="AlphaFoldDB" id="A0A2T4U5C3"/>
<dbReference type="SMART" id="SM01134">
    <property type="entry name" value="DeoRC"/>
    <property type="match status" value="1"/>
</dbReference>
<dbReference type="PRINTS" id="PR00037">
    <property type="entry name" value="HTHLACR"/>
</dbReference>
<dbReference type="InterPro" id="IPR036388">
    <property type="entry name" value="WH-like_DNA-bd_sf"/>
</dbReference>
<protein>
    <submittedName>
        <fullName evidence="5">DeoR family transcriptional regulator</fullName>
    </submittedName>
</protein>
<feature type="domain" description="HTH deoR-type" evidence="4">
    <location>
        <begin position="3"/>
        <end position="58"/>
    </location>
</feature>
<accession>A0A2T4U5C3</accession>
<keyword evidence="3" id="KW-0804">Transcription</keyword>
<dbReference type="SUPFAM" id="SSF100950">
    <property type="entry name" value="NagB/RpiA/CoA transferase-like"/>
    <property type="match status" value="1"/>
</dbReference>
<dbReference type="PANTHER" id="PTHR30363">
    <property type="entry name" value="HTH-TYPE TRANSCRIPTIONAL REGULATOR SRLR-RELATED"/>
    <property type="match status" value="1"/>
</dbReference>
<dbReference type="SUPFAM" id="SSF46785">
    <property type="entry name" value="Winged helix' DNA-binding domain"/>
    <property type="match status" value="1"/>
</dbReference>
<dbReference type="OrthoDB" id="9797223at2"/>
<keyword evidence="2" id="KW-0238">DNA-binding</keyword>
<dbReference type="Pfam" id="PF08220">
    <property type="entry name" value="HTH_DeoR"/>
    <property type="match status" value="1"/>
</dbReference>
<dbReference type="SMART" id="SM00420">
    <property type="entry name" value="HTH_DEOR"/>
    <property type="match status" value="1"/>
</dbReference>
<dbReference type="Pfam" id="PF00455">
    <property type="entry name" value="DeoRC"/>
    <property type="match status" value="1"/>
</dbReference>
<dbReference type="PANTHER" id="PTHR30363:SF56">
    <property type="entry name" value="TRANSCRIPTIONAL REGULATOR, DEOR FAMILY"/>
    <property type="match status" value="1"/>
</dbReference>
<evidence type="ECO:0000256" key="3">
    <source>
        <dbReference type="ARBA" id="ARBA00023163"/>
    </source>
</evidence>
<evidence type="ECO:0000256" key="1">
    <source>
        <dbReference type="ARBA" id="ARBA00023015"/>
    </source>
</evidence>
<dbReference type="RefSeq" id="WP_107585173.1">
    <property type="nucleotide sequence ID" value="NZ_PZJJ01000016.1"/>
</dbReference>
<dbReference type="EMBL" id="PZJJ01000016">
    <property type="protein sequence ID" value="PTL38608.1"/>
    <property type="molecule type" value="Genomic_DNA"/>
</dbReference>
<dbReference type="InterPro" id="IPR050313">
    <property type="entry name" value="Carb_Metab_HTH_regulators"/>
</dbReference>
<gene>
    <name evidence="5" type="ORF">C6Y45_10515</name>
</gene>
<keyword evidence="1" id="KW-0805">Transcription regulation</keyword>
<sequence>MLTFERQDMILSLLKQQKVAKLSELTEATGASESTIRRDLSELERQNKLKRIHGGASLPSRKSEEPGMTEKKASFTAEKQLIGRHAASHVEDGDSIFVDAGTSTEAMISHIQAKNVIIVTNGLNIIEASLRFGFRTYVLGGYVKSGTHALIGKSAVEAMRQYRFDKAFIGTNGVDASFGYSTPDPEEAYIKQIAVQEAQEAYVLADSSKLNRTSFSRFAGLQDAALITEAGSDSEEYLQQLSELTSIEAVKI</sequence>
<organism evidence="5 6">
    <name type="scientific">Alkalicoccus saliphilus</name>
    <dbReference type="NCBI Taxonomy" id="200989"/>
    <lineage>
        <taxon>Bacteria</taxon>
        <taxon>Bacillati</taxon>
        <taxon>Bacillota</taxon>
        <taxon>Bacilli</taxon>
        <taxon>Bacillales</taxon>
        <taxon>Bacillaceae</taxon>
        <taxon>Alkalicoccus</taxon>
    </lineage>
</organism>
<dbReference type="Gene3D" id="3.40.50.1360">
    <property type="match status" value="1"/>
</dbReference>
<reference evidence="5 6" key="1">
    <citation type="submission" date="2018-03" db="EMBL/GenBank/DDBJ databases">
        <title>Alkalicoccus saliphilus sp. nov., isolated from a mineral pool.</title>
        <authorList>
            <person name="Zhao B."/>
        </authorList>
    </citation>
    <scope>NUCLEOTIDE SEQUENCE [LARGE SCALE GENOMIC DNA]</scope>
    <source>
        <strain evidence="5 6">6AG</strain>
    </source>
</reference>
<comment type="caution">
    <text evidence="5">The sequence shown here is derived from an EMBL/GenBank/DDBJ whole genome shotgun (WGS) entry which is preliminary data.</text>
</comment>
<dbReference type="InterPro" id="IPR001034">
    <property type="entry name" value="DeoR_HTH"/>
</dbReference>
<dbReference type="InterPro" id="IPR018356">
    <property type="entry name" value="Tscrpt_reg_HTH_DeoR_CS"/>
</dbReference>
<evidence type="ECO:0000259" key="4">
    <source>
        <dbReference type="PROSITE" id="PS51000"/>
    </source>
</evidence>
<evidence type="ECO:0000313" key="5">
    <source>
        <dbReference type="EMBL" id="PTL38608.1"/>
    </source>
</evidence>
<dbReference type="InterPro" id="IPR037171">
    <property type="entry name" value="NagB/RpiA_transferase-like"/>
</dbReference>
<dbReference type="GO" id="GO:0003677">
    <property type="term" value="F:DNA binding"/>
    <property type="evidence" value="ECO:0007669"/>
    <property type="project" value="UniProtKB-KW"/>
</dbReference>
<dbReference type="GO" id="GO:0003700">
    <property type="term" value="F:DNA-binding transcription factor activity"/>
    <property type="evidence" value="ECO:0007669"/>
    <property type="project" value="InterPro"/>
</dbReference>
<keyword evidence="6" id="KW-1185">Reference proteome</keyword>
<evidence type="ECO:0000256" key="2">
    <source>
        <dbReference type="ARBA" id="ARBA00023125"/>
    </source>
</evidence>
<dbReference type="Proteomes" id="UP000240509">
    <property type="component" value="Unassembled WGS sequence"/>
</dbReference>
<proteinExistence type="predicted"/>
<dbReference type="PROSITE" id="PS00894">
    <property type="entry name" value="HTH_DEOR_1"/>
    <property type="match status" value="1"/>
</dbReference>
<dbReference type="PROSITE" id="PS51000">
    <property type="entry name" value="HTH_DEOR_2"/>
    <property type="match status" value="1"/>
</dbReference>
<name>A0A2T4U5C3_9BACI</name>
<dbReference type="InterPro" id="IPR014036">
    <property type="entry name" value="DeoR-like_C"/>
</dbReference>
<dbReference type="InterPro" id="IPR036390">
    <property type="entry name" value="WH_DNA-bd_sf"/>
</dbReference>
<dbReference type="Gene3D" id="1.10.10.10">
    <property type="entry name" value="Winged helix-like DNA-binding domain superfamily/Winged helix DNA-binding domain"/>
    <property type="match status" value="1"/>
</dbReference>